<organism evidence="2 3">
    <name type="scientific">Leishmania orientalis</name>
    <dbReference type="NCBI Taxonomy" id="2249476"/>
    <lineage>
        <taxon>Eukaryota</taxon>
        <taxon>Discoba</taxon>
        <taxon>Euglenozoa</taxon>
        <taxon>Kinetoplastea</taxon>
        <taxon>Metakinetoplastina</taxon>
        <taxon>Trypanosomatida</taxon>
        <taxon>Trypanosomatidae</taxon>
        <taxon>Leishmaniinae</taxon>
        <taxon>Leishmania</taxon>
    </lineage>
</organism>
<dbReference type="AlphaFoldDB" id="A0A836GJ36"/>
<name>A0A836GJ36_9TRYP</name>
<proteinExistence type="predicted"/>
<dbReference type="EMBL" id="JAFHLR010000028">
    <property type="protein sequence ID" value="KAG5474659.1"/>
    <property type="molecule type" value="Genomic_DNA"/>
</dbReference>
<dbReference type="KEGG" id="loi:92359762"/>
<evidence type="ECO:0000313" key="2">
    <source>
        <dbReference type="EMBL" id="KAG5474659.1"/>
    </source>
</evidence>
<protein>
    <submittedName>
        <fullName evidence="2">Uncharacterized protein</fullName>
    </submittedName>
</protein>
<feature type="coiled-coil region" evidence="1">
    <location>
        <begin position="103"/>
        <end position="269"/>
    </location>
</feature>
<dbReference type="Proteomes" id="UP000674143">
    <property type="component" value="Unassembled WGS sequence"/>
</dbReference>
<reference evidence="3" key="2">
    <citation type="journal article" date="2021" name="Sci. Data">
        <title>Chromosome-scale genome sequencing, assembly and annotation of six genomes from subfamily Leishmaniinae.</title>
        <authorList>
            <person name="Almutairi H."/>
            <person name="Urbaniak M.D."/>
            <person name="Bates M.D."/>
            <person name="Jariyapan N."/>
            <person name="Kwakye-Nuako G."/>
            <person name="Thomaz Soccol V."/>
            <person name="Al-Salem W.S."/>
            <person name="Dillon R.J."/>
            <person name="Bates P.A."/>
            <person name="Gatherer D."/>
        </authorList>
    </citation>
    <scope>NUCLEOTIDE SEQUENCE [LARGE SCALE GENOMIC DNA]</scope>
</reference>
<reference evidence="3" key="1">
    <citation type="journal article" date="2021" name="Microbiol. Resour. Announc.">
        <title>LGAAP: Leishmaniinae Genome Assembly and Annotation Pipeline.</title>
        <authorList>
            <person name="Almutairi H."/>
            <person name="Urbaniak M.D."/>
            <person name="Bates M.D."/>
            <person name="Jariyapan N."/>
            <person name="Kwakye-Nuako G."/>
            <person name="Thomaz-Soccol V."/>
            <person name="Al-Salem W.S."/>
            <person name="Dillon R.J."/>
            <person name="Bates P.A."/>
            <person name="Gatherer D."/>
        </authorList>
    </citation>
    <scope>NUCLEOTIDE SEQUENCE [LARGE SCALE GENOMIC DNA]</scope>
</reference>
<evidence type="ECO:0000256" key="1">
    <source>
        <dbReference type="SAM" id="Coils"/>
    </source>
</evidence>
<sequence>MSRLLRSKAVGAAAVAPETKTIAQLQAEVKLRERAIEDRKLLFLGLCEQSGAPAALGRQDDRMAPSDDPVAEARRLISRNAFLRDELKAIDAMERQYANDPRVRDKRNEVRLVQMQIAQVEREVDTLQQVKRRRDKGLRAIGRTEERTRRMRGQQHEMNSELREEVRRLMEELRELEKTDMEVRARCARLQDQVKLSVTDTDVQQLRQELQQQSAEIEKLASKEALWRTHHASVREEDHRIVAKYRRECAKLTEEAERLQGLLRQKDLELRRSYHLLGRFASVPSLSVVDASGVGDVVGGSLPASEAR</sequence>
<accession>A0A836GJ36</accession>
<gene>
    <name evidence="2" type="ORF">LSCM4_03833</name>
</gene>
<keyword evidence="3" id="KW-1185">Reference proteome</keyword>
<dbReference type="RefSeq" id="XP_067061765.1">
    <property type="nucleotide sequence ID" value="XM_067205828.1"/>
</dbReference>
<evidence type="ECO:0000313" key="3">
    <source>
        <dbReference type="Proteomes" id="UP000674143"/>
    </source>
</evidence>
<dbReference type="SMR" id="A0A836GJ36"/>
<keyword evidence="1" id="KW-0175">Coiled coil</keyword>
<dbReference type="GeneID" id="92359762"/>
<comment type="caution">
    <text evidence="2">The sequence shown here is derived from an EMBL/GenBank/DDBJ whole genome shotgun (WGS) entry which is preliminary data.</text>
</comment>